<evidence type="ECO:0000256" key="15">
    <source>
        <dbReference type="ARBA" id="ARBA00023264"/>
    </source>
</evidence>
<evidence type="ECO:0000256" key="9">
    <source>
        <dbReference type="ARBA" id="ARBA00022516"/>
    </source>
</evidence>
<comment type="caution">
    <text evidence="21">The sequence shown here is derived from an EMBL/GenBank/DDBJ whole genome shotgun (WGS) entry which is preliminary data.</text>
</comment>
<evidence type="ECO:0000256" key="14">
    <source>
        <dbReference type="ARBA" id="ARBA00023209"/>
    </source>
</evidence>
<comment type="catalytic activity">
    <reaction evidence="1 18">
        <text>a 1-acyl-sn-glycero-3-phosphate + an acyl-CoA = a 1,2-diacyl-sn-glycero-3-phosphate + CoA</text>
        <dbReference type="Rhea" id="RHEA:19709"/>
        <dbReference type="ChEBI" id="CHEBI:57287"/>
        <dbReference type="ChEBI" id="CHEBI:57970"/>
        <dbReference type="ChEBI" id="CHEBI:58342"/>
        <dbReference type="ChEBI" id="CHEBI:58608"/>
        <dbReference type="EC" id="2.3.1.51"/>
    </reaction>
</comment>
<evidence type="ECO:0000256" key="13">
    <source>
        <dbReference type="ARBA" id="ARBA00023136"/>
    </source>
</evidence>
<keyword evidence="10" id="KW-0997">Cell inner membrane</keyword>
<evidence type="ECO:0000256" key="12">
    <source>
        <dbReference type="ARBA" id="ARBA00023098"/>
    </source>
</evidence>
<gene>
    <name evidence="21" type="ORF">ENV62_09850</name>
</gene>
<evidence type="ECO:0000256" key="18">
    <source>
        <dbReference type="RuleBase" id="RU361267"/>
    </source>
</evidence>
<keyword evidence="15 18" id="KW-1208">Phospholipid metabolism</keyword>
<keyword evidence="19" id="KW-1133">Transmembrane helix</keyword>
<keyword evidence="12 18" id="KW-0443">Lipid metabolism</keyword>
<feature type="domain" description="Phospholipid/glycerol acyltransferase" evidence="20">
    <location>
        <begin position="77"/>
        <end position="191"/>
    </location>
</feature>
<dbReference type="PANTHER" id="PTHR10434:SF59">
    <property type="entry name" value="1-ACYL-SN-GLYCEROL-3-PHOSPHATE ACYLTRANSFERASE"/>
    <property type="match status" value="1"/>
</dbReference>
<comment type="pathway">
    <text evidence="4">Lipid metabolism.</text>
</comment>
<evidence type="ECO:0000256" key="1">
    <source>
        <dbReference type="ARBA" id="ARBA00001141"/>
    </source>
</evidence>
<proteinExistence type="inferred from homology"/>
<dbReference type="NCBIfam" id="TIGR00530">
    <property type="entry name" value="AGP_acyltrn"/>
    <property type="match status" value="1"/>
</dbReference>
<protein>
    <recommendedName>
        <fullName evidence="7 18">1-acyl-sn-glycerol-3-phosphate acyltransferase</fullName>
        <ecNumber evidence="6 18">2.3.1.51</ecNumber>
    </recommendedName>
</protein>
<evidence type="ECO:0000256" key="16">
    <source>
        <dbReference type="ARBA" id="ARBA00023315"/>
    </source>
</evidence>
<dbReference type="InterPro" id="IPR004552">
    <property type="entry name" value="AGP_acyltrans"/>
</dbReference>
<evidence type="ECO:0000256" key="7">
    <source>
        <dbReference type="ARBA" id="ARBA00016139"/>
    </source>
</evidence>
<evidence type="ECO:0000256" key="5">
    <source>
        <dbReference type="ARBA" id="ARBA00008655"/>
    </source>
</evidence>
<comment type="pathway">
    <text evidence="3">Phospholipid metabolism; CDP-diacylglycerol biosynthesis; CDP-diacylglycerol from sn-glycerol 3-phosphate: step 2/3.</text>
</comment>
<dbReference type="EC" id="2.3.1.51" evidence="6 18"/>
<evidence type="ECO:0000256" key="11">
    <source>
        <dbReference type="ARBA" id="ARBA00022679"/>
    </source>
</evidence>
<comment type="subcellular location">
    <subcellularLocation>
        <location evidence="2">Cell inner membrane</location>
        <topology evidence="2">Peripheral membrane protein</topology>
    </subcellularLocation>
</comment>
<dbReference type="InterPro" id="IPR002123">
    <property type="entry name" value="Plipid/glycerol_acylTrfase"/>
</dbReference>
<comment type="domain">
    <text evidence="18">The HXXXXD motif is essential for acyltransferase activity and may constitute the binding site for the phosphate moiety of the glycerol-3-phosphate.</text>
</comment>
<dbReference type="CDD" id="cd07989">
    <property type="entry name" value="LPLAT_AGPAT-like"/>
    <property type="match status" value="1"/>
</dbReference>
<evidence type="ECO:0000256" key="2">
    <source>
        <dbReference type="ARBA" id="ARBA00004417"/>
    </source>
</evidence>
<dbReference type="Pfam" id="PF01553">
    <property type="entry name" value="Acyltransferase"/>
    <property type="match status" value="1"/>
</dbReference>
<dbReference type="AlphaFoldDB" id="A0A7C3SJW0"/>
<dbReference type="UniPathway" id="UPA00557">
    <property type="reaction ID" value="UER00613"/>
</dbReference>
<keyword evidence="8" id="KW-1003">Cell membrane</keyword>
<keyword evidence="9 18" id="KW-0444">Lipid biosynthesis</keyword>
<dbReference type="GO" id="GO:0016024">
    <property type="term" value="P:CDP-diacylglycerol biosynthetic process"/>
    <property type="evidence" value="ECO:0007669"/>
    <property type="project" value="UniProtKB-UniPathway"/>
</dbReference>
<accession>A0A7C3SJW0</accession>
<evidence type="ECO:0000256" key="4">
    <source>
        <dbReference type="ARBA" id="ARBA00005189"/>
    </source>
</evidence>
<dbReference type="PANTHER" id="PTHR10434">
    <property type="entry name" value="1-ACYL-SN-GLYCEROL-3-PHOSPHATE ACYLTRANSFERASE"/>
    <property type="match status" value="1"/>
</dbReference>
<dbReference type="SUPFAM" id="SSF69593">
    <property type="entry name" value="Glycerol-3-phosphate (1)-acyltransferase"/>
    <property type="match status" value="1"/>
</dbReference>
<evidence type="ECO:0000313" key="21">
    <source>
        <dbReference type="EMBL" id="HGB15522.1"/>
    </source>
</evidence>
<dbReference type="GO" id="GO:0006654">
    <property type="term" value="P:phosphatidic acid biosynthetic process"/>
    <property type="evidence" value="ECO:0007669"/>
    <property type="project" value="TreeGrafter"/>
</dbReference>
<evidence type="ECO:0000256" key="10">
    <source>
        <dbReference type="ARBA" id="ARBA00022519"/>
    </source>
</evidence>
<comment type="function">
    <text evidence="17">Converts lysophosphatidic acid (LPA) into phosphatidic acid by incorporating acyl moiety at the 2 position.</text>
</comment>
<comment type="similarity">
    <text evidence="5 18">Belongs to the 1-acyl-sn-glycerol-3-phosphate acyltransferase family.</text>
</comment>
<organism evidence="21">
    <name type="scientific">Desulfobacca acetoxidans</name>
    <dbReference type="NCBI Taxonomy" id="60893"/>
    <lineage>
        <taxon>Bacteria</taxon>
        <taxon>Pseudomonadati</taxon>
        <taxon>Thermodesulfobacteriota</taxon>
        <taxon>Desulfobaccia</taxon>
        <taxon>Desulfobaccales</taxon>
        <taxon>Desulfobaccaceae</taxon>
        <taxon>Desulfobacca</taxon>
    </lineage>
</organism>
<dbReference type="GO" id="GO:0003841">
    <property type="term" value="F:1-acylglycerol-3-phosphate O-acyltransferase activity"/>
    <property type="evidence" value="ECO:0007669"/>
    <property type="project" value="UniProtKB-UniRule"/>
</dbReference>
<evidence type="ECO:0000256" key="6">
    <source>
        <dbReference type="ARBA" id="ARBA00013211"/>
    </source>
</evidence>
<feature type="transmembrane region" description="Helical" evidence="19">
    <location>
        <begin position="12"/>
        <end position="37"/>
    </location>
</feature>
<keyword evidence="14 18" id="KW-0594">Phospholipid biosynthesis</keyword>
<dbReference type="EMBL" id="DTHB01000053">
    <property type="protein sequence ID" value="HGB15522.1"/>
    <property type="molecule type" value="Genomic_DNA"/>
</dbReference>
<keyword evidence="13 19" id="KW-0472">Membrane</keyword>
<evidence type="ECO:0000259" key="20">
    <source>
        <dbReference type="SMART" id="SM00563"/>
    </source>
</evidence>
<sequence>MSQERKSLWIAWGLWFYFWLALLTLALGSGALIGSFFGRTGAVVQHFARCWAKFLLWITRIKVEVRGLEHLKPEETYVFAANHRSQFDIFVLLAVLPGRFLWVAKKSLFQIPIFGHALRRTGSIPIDRTNRQEAIKSLNLAIDKIRAGASMIVFPEGTRASTRELLPFKKGVFVMAQKAGRPVVPVAINGTLAIQPRGSLRLKPGPVQLVLAPPIDPRQFSGKEELMDAVRQAIASRFDPDYPRPEGGRHDGSR</sequence>
<evidence type="ECO:0000256" key="19">
    <source>
        <dbReference type="SAM" id="Phobius"/>
    </source>
</evidence>
<keyword evidence="16 18" id="KW-0012">Acyltransferase</keyword>
<keyword evidence="11 18" id="KW-0808">Transferase</keyword>
<evidence type="ECO:0000256" key="8">
    <source>
        <dbReference type="ARBA" id="ARBA00022475"/>
    </source>
</evidence>
<evidence type="ECO:0000256" key="17">
    <source>
        <dbReference type="ARBA" id="ARBA00037183"/>
    </source>
</evidence>
<dbReference type="SMART" id="SM00563">
    <property type="entry name" value="PlsC"/>
    <property type="match status" value="1"/>
</dbReference>
<dbReference type="GO" id="GO:0005886">
    <property type="term" value="C:plasma membrane"/>
    <property type="evidence" value="ECO:0007669"/>
    <property type="project" value="UniProtKB-SubCell"/>
</dbReference>
<reference evidence="21" key="1">
    <citation type="journal article" date="2020" name="mSystems">
        <title>Genome- and Community-Level Interaction Insights into Carbon Utilization and Element Cycling Functions of Hydrothermarchaeota in Hydrothermal Sediment.</title>
        <authorList>
            <person name="Zhou Z."/>
            <person name="Liu Y."/>
            <person name="Xu W."/>
            <person name="Pan J."/>
            <person name="Luo Z.H."/>
            <person name="Li M."/>
        </authorList>
    </citation>
    <scope>NUCLEOTIDE SEQUENCE [LARGE SCALE GENOMIC DNA]</scope>
    <source>
        <strain evidence="21">SpSt-776</strain>
    </source>
</reference>
<evidence type="ECO:0000256" key="3">
    <source>
        <dbReference type="ARBA" id="ARBA00004728"/>
    </source>
</evidence>
<name>A0A7C3SJW0_9BACT</name>
<keyword evidence="19" id="KW-0812">Transmembrane</keyword>